<dbReference type="EMBL" id="CAJPWZ010001055">
    <property type="protein sequence ID" value="CAG2206591.1"/>
    <property type="molecule type" value="Genomic_DNA"/>
</dbReference>
<dbReference type="AlphaFoldDB" id="A0A8S3RHY9"/>
<name>A0A8S3RHY9_MYTED</name>
<sequence>MYLNQRNSGHLHDLLQFEMAKWTVVEVQDFIRKSVAVQSNDIDAICSMVGVEQIDGLVFFPIKIRKNHNWKFREQRVRCNIQKNFVKETNYLKIINYYSQTLCKQNRFYVAVEDESSLKMLNQFPKSDSLLPSEWDSYIRNVLQLDICEEKSKTTACSLAIINGEWRNRNLFEKKMLFSAWTNNQKALIKITVLLFGVIFENILTHENLLDVSSVTNKESCLVEETIEEIIPEQTSMDQHNSDQISVAKENQEDEKEKANRSFSHDIQIPRRFKDESSEIQYTEGKRVSTAEHDGSVSYRCYQYKFVQKACSKKVKMCVSL</sequence>
<evidence type="ECO:0000313" key="2">
    <source>
        <dbReference type="Proteomes" id="UP000683360"/>
    </source>
</evidence>
<organism evidence="1 2">
    <name type="scientific">Mytilus edulis</name>
    <name type="common">Blue mussel</name>
    <dbReference type="NCBI Taxonomy" id="6550"/>
    <lineage>
        <taxon>Eukaryota</taxon>
        <taxon>Metazoa</taxon>
        <taxon>Spiralia</taxon>
        <taxon>Lophotrochozoa</taxon>
        <taxon>Mollusca</taxon>
        <taxon>Bivalvia</taxon>
        <taxon>Autobranchia</taxon>
        <taxon>Pteriomorphia</taxon>
        <taxon>Mytilida</taxon>
        <taxon>Mytiloidea</taxon>
        <taxon>Mytilidae</taxon>
        <taxon>Mytilinae</taxon>
        <taxon>Mytilus</taxon>
    </lineage>
</organism>
<proteinExistence type="predicted"/>
<protein>
    <submittedName>
        <fullName evidence="1">Uncharacterized protein</fullName>
    </submittedName>
</protein>
<evidence type="ECO:0000313" key="1">
    <source>
        <dbReference type="EMBL" id="CAG2206591.1"/>
    </source>
</evidence>
<accession>A0A8S3RHY9</accession>
<dbReference type="Proteomes" id="UP000683360">
    <property type="component" value="Unassembled WGS sequence"/>
</dbReference>
<gene>
    <name evidence="1" type="ORF">MEDL_20897</name>
</gene>
<keyword evidence="2" id="KW-1185">Reference proteome</keyword>
<reference evidence="1" key="1">
    <citation type="submission" date="2021-03" db="EMBL/GenBank/DDBJ databases">
        <authorList>
            <person name="Bekaert M."/>
        </authorList>
    </citation>
    <scope>NUCLEOTIDE SEQUENCE</scope>
</reference>
<comment type="caution">
    <text evidence="1">The sequence shown here is derived from an EMBL/GenBank/DDBJ whole genome shotgun (WGS) entry which is preliminary data.</text>
</comment>